<comment type="caution">
    <text evidence="2">The sequence shown here is derived from an EMBL/GenBank/DDBJ whole genome shotgun (WGS) entry which is preliminary data.</text>
</comment>
<protein>
    <submittedName>
        <fullName evidence="2">Uncharacterized protein</fullName>
    </submittedName>
</protein>
<keyword evidence="1" id="KW-0472">Membrane</keyword>
<gene>
    <name evidence="2" type="ORF">A2703_00430</name>
</gene>
<organism evidence="2 3">
    <name type="scientific">Candidatus Collierbacteria bacterium RIFCSPHIGHO2_01_FULL_50_25</name>
    <dbReference type="NCBI Taxonomy" id="1817722"/>
    <lineage>
        <taxon>Bacteria</taxon>
        <taxon>Candidatus Collieribacteriota</taxon>
    </lineage>
</organism>
<dbReference type="STRING" id="1817722.A2703_00430"/>
<proteinExistence type="predicted"/>
<reference evidence="2 3" key="1">
    <citation type="journal article" date="2016" name="Nat. Commun.">
        <title>Thousands of microbial genomes shed light on interconnected biogeochemical processes in an aquifer system.</title>
        <authorList>
            <person name="Anantharaman K."/>
            <person name="Brown C.T."/>
            <person name="Hug L.A."/>
            <person name="Sharon I."/>
            <person name="Castelle C.J."/>
            <person name="Probst A.J."/>
            <person name="Thomas B.C."/>
            <person name="Singh A."/>
            <person name="Wilkins M.J."/>
            <person name="Karaoz U."/>
            <person name="Brodie E.L."/>
            <person name="Williams K.H."/>
            <person name="Hubbard S.S."/>
            <person name="Banfield J.F."/>
        </authorList>
    </citation>
    <scope>NUCLEOTIDE SEQUENCE [LARGE SCALE GENOMIC DNA]</scope>
</reference>
<dbReference type="AlphaFoldDB" id="A0A1F5EX68"/>
<keyword evidence="1" id="KW-0812">Transmembrane</keyword>
<feature type="transmembrane region" description="Helical" evidence="1">
    <location>
        <begin position="46"/>
        <end position="69"/>
    </location>
</feature>
<evidence type="ECO:0000313" key="2">
    <source>
        <dbReference type="EMBL" id="OGD71965.1"/>
    </source>
</evidence>
<keyword evidence="1" id="KW-1133">Transmembrane helix</keyword>
<dbReference type="Proteomes" id="UP000177979">
    <property type="component" value="Unassembled WGS sequence"/>
</dbReference>
<evidence type="ECO:0000313" key="3">
    <source>
        <dbReference type="Proteomes" id="UP000177979"/>
    </source>
</evidence>
<dbReference type="EMBL" id="MFAG01000017">
    <property type="protein sequence ID" value="OGD71965.1"/>
    <property type="molecule type" value="Genomic_DNA"/>
</dbReference>
<name>A0A1F5EX68_9BACT</name>
<sequence length="127" mass="14232">MFATKVKAFLLHLYPELLRFPIFAKFSSTIVFNLTPRVKKVMRWGLPIATVLLVPIIGLKIGVFLLGLFRPATIIPTPIEVTSPTPTSTYQSTFLPLKRSVQDFNPALPDPLPPVFDEKISLEPITE</sequence>
<evidence type="ECO:0000256" key="1">
    <source>
        <dbReference type="SAM" id="Phobius"/>
    </source>
</evidence>
<accession>A0A1F5EX68</accession>